<dbReference type="GO" id="GO:0016226">
    <property type="term" value="P:iron-sulfur cluster assembly"/>
    <property type="evidence" value="ECO:0007669"/>
    <property type="project" value="InterPro"/>
</dbReference>
<dbReference type="SMART" id="SM00932">
    <property type="entry name" value="Nfu_N"/>
    <property type="match status" value="1"/>
</dbReference>
<dbReference type="PANTHER" id="PTHR11178">
    <property type="entry name" value="IRON-SULFUR CLUSTER SCAFFOLD PROTEIN NFU-RELATED"/>
    <property type="match status" value="1"/>
</dbReference>
<protein>
    <submittedName>
        <fullName evidence="3">Fe-S cluster biogenesis protein NfuA</fullName>
    </submittedName>
</protein>
<dbReference type="SUPFAM" id="SSF117916">
    <property type="entry name" value="Fe-S cluster assembly (FSCA) domain-like"/>
    <property type="match status" value="1"/>
</dbReference>
<comment type="similarity">
    <text evidence="1">Belongs to the NifU family.</text>
</comment>
<evidence type="ECO:0000259" key="2">
    <source>
        <dbReference type="SMART" id="SM00932"/>
    </source>
</evidence>
<dbReference type="Pfam" id="PF08712">
    <property type="entry name" value="Nfu_N"/>
    <property type="match status" value="1"/>
</dbReference>
<dbReference type="Gene3D" id="3.30.300.130">
    <property type="entry name" value="Fe-S cluster assembly (FSCA)"/>
    <property type="match status" value="1"/>
</dbReference>
<dbReference type="Proteomes" id="UP000557739">
    <property type="component" value="Unassembled WGS sequence"/>
</dbReference>
<evidence type="ECO:0000313" key="3">
    <source>
        <dbReference type="EMBL" id="MBB5697082.1"/>
    </source>
</evidence>
<sequence>MRGHMAAMLIETEATPNPATMKFLPGREVMAGGTRDFASPEEAEASPLADALFGLGDVTGVFFGRDFVSVTAAPGTDWASLKPDVLGILLDHFAGDMPLFRPGSAAGIAVPPADQVFAEDPEDADIVAQIRELIDTRVRPAVANDGGDIVYRGFEKGKVYLQMQGACSGCPSSTATLKQGIEQLLRYYVPEVTEVRAV</sequence>
<gene>
    <name evidence="3" type="ORF">FHR19_000407</name>
</gene>
<dbReference type="GO" id="GO:0005506">
    <property type="term" value="F:iron ion binding"/>
    <property type="evidence" value="ECO:0007669"/>
    <property type="project" value="InterPro"/>
</dbReference>
<evidence type="ECO:0000313" key="4">
    <source>
        <dbReference type="Proteomes" id="UP000557739"/>
    </source>
</evidence>
<dbReference type="InterPro" id="IPR034904">
    <property type="entry name" value="FSCA_dom_sf"/>
</dbReference>
<accession>A0A7W9AM91</accession>
<feature type="domain" description="Scaffold protein Nfu/NifU N-terminal" evidence="2">
    <location>
        <begin position="10"/>
        <end position="96"/>
    </location>
</feature>
<dbReference type="GO" id="GO:0051536">
    <property type="term" value="F:iron-sulfur cluster binding"/>
    <property type="evidence" value="ECO:0007669"/>
    <property type="project" value="InterPro"/>
</dbReference>
<proteinExistence type="inferred from homology"/>
<dbReference type="SUPFAM" id="SSF110836">
    <property type="entry name" value="Hypothetical protein SAV1430"/>
    <property type="match status" value="1"/>
</dbReference>
<dbReference type="PIRSF" id="PIRSF036773">
    <property type="entry name" value="HIRIP5"/>
    <property type="match status" value="1"/>
</dbReference>
<name>A0A7W9AM91_9SPHN</name>
<evidence type="ECO:0000256" key="1">
    <source>
        <dbReference type="ARBA" id="ARBA00006420"/>
    </source>
</evidence>
<dbReference type="AlphaFoldDB" id="A0A7W9AM91"/>
<organism evidence="3 4">
    <name type="scientific">Sphingomonas yantingensis</name>
    <dbReference type="NCBI Taxonomy" id="1241761"/>
    <lineage>
        <taxon>Bacteria</taxon>
        <taxon>Pseudomonadati</taxon>
        <taxon>Pseudomonadota</taxon>
        <taxon>Alphaproteobacteria</taxon>
        <taxon>Sphingomonadales</taxon>
        <taxon>Sphingomonadaceae</taxon>
        <taxon>Sphingomonas</taxon>
    </lineage>
</organism>
<dbReference type="Pfam" id="PF01106">
    <property type="entry name" value="NifU"/>
    <property type="match status" value="1"/>
</dbReference>
<keyword evidence="4" id="KW-1185">Reference proteome</keyword>
<dbReference type="PANTHER" id="PTHR11178:SF1">
    <property type="entry name" value="NFU1 IRON-SULFUR CLUSTER SCAFFOLD HOMOLOG, MITOCHONDRIAL"/>
    <property type="match status" value="1"/>
</dbReference>
<dbReference type="Gene3D" id="3.30.1370.70">
    <property type="entry name" value="Scaffold protein Nfu/NifU, N-terminal domain"/>
    <property type="match status" value="1"/>
</dbReference>
<dbReference type="InterPro" id="IPR014824">
    <property type="entry name" value="Nfu/NifU_N"/>
</dbReference>
<dbReference type="InterPro" id="IPR001075">
    <property type="entry name" value="NIF_FeS_clus_asmbl_NifU_C"/>
</dbReference>
<dbReference type="EMBL" id="JACIJJ010000001">
    <property type="protein sequence ID" value="MBB5697082.1"/>
    <property type="molecule type" value="Genomic_DNA"/>
</dbReference>
<comment type="caution">
    <text evidence="3">The sequence shown here is derived from an EMBL/GenBank/DDBJ whole genome shotgun (WGS) entry which is preliminary data.</text>
</comment>
<dbReference type="FunFam" id="3.30.300.130:FF:000001">
    <property type="entry name" value="NFU1 iron-sulfur cluster scaffold"/>
    <property type="match status" value="1"/>
</dbReference>
<reference evidence="3 4" key="1">
    <citation type="submission" date="2020-08" db="EMBL/GenBank/DDBJ databases">
        <title>Genomic Encyclopedia of Type Strains, Phase IV (KMG-IV): sequencing the most valuable type-strain genomes for metagenomic binning, comparative biology and taxonomic classification.</title>
        <authorList>
            <person name="Goeker M."/>
        </authorList>
    </citation>
    <scope>NUCLEOTIDE SEQUENCE [LARGE SCALE GENOMIC DNA]</scope>
    <source>
        <strain evidence="3 4">DSM 27244</strain>
    </source>
</reference>
<dbReference type="InterPro" id="IPR035433">
    <property type="entry name" value="NFU1-like"/>
</dbReference>
<dbReference type="InterPro" id="IPR036498">
    <property type="entry name" value="Nfu/NifU_N_sf"/>
</dbReference>